<keyword evidence="10" id="KW-1185">Reference proteome</keyword>
<evidence type="ECO:0000259" key="8">
    <source>
        <dbReference type="Pfam" id="PF25967"/>
    </source>
</evidence>
<dbReference type="Pfam" id="PF25967">
    <property type="entry name" value="RND-MFP_C"/>
    <property type="match status" value="1"/>
</dbReference>
<feature type="region of interest" description="Disordered" evidence="4">
    <location>
        <begin position="34"/>
        <end position="75"/>
    </location>
</feature>
<evidence type="ECO:0000259" key="6">
    <source>
        <dbReference type="Pfam" id="PF25917"/>
    </source>
</evidence>
<dbReference type="AlphaFoldDB" id="A0A2H9VP77"/>
<comment type="similarity">
    <text evidence="2">Belongs to the membrane fusion protein (MFP) (TC 8.A.1) family.</text>
</comment>
<dbReference type="OrthoDB" id="9806939at2"/>
<feature type="compositionally biased region" description="Gly residues" evidence="4">
    <location>
        <begin position="38"/>
        <end position="74"/>
    </location>
</feature>
<dbReference type="GO" id="GO:0015562">
    <property type="term" value="F:efflux transmembrane transporter activity"/>
    <property type="evidence" value="ECO:0007669"/>
    <property type="project" value="TreeGrafter"/>
</dbReference>
<accession>A0A2H9VP77</accession>
<evidence type="ECO:0000313" key="10">
    <source>
        <dbReference type="Proteomes" id="UP000242687"/>
    </source>
</evidence>
<keyword evidence="5" id="KW-0472">Membrane</keyword>
<feature type="domain" description="CusB-like beta-barrel" evidence="7">
    <location>
        <begin position="238"/>
        <end position="308"/>
    </location>
</feature>
<gene>
    <name evidence="9" type="ORF">CLV57_3306</name>
</gene>
<organism evidence="9 10">
    <name type="scientific">Mucilaginibacter auburnensis</name>
    <dbReference type="NCBI Taxonomy" id="1457233"/>
    <lineage>
        <taxon>Bacteria</taxon>
        <taxon>Pseudomonadati</taxon>
        <taxon>Bacteroidota</taxon>
        <taxon>Sphingobacteriia</taxon>
        <taxon>Sphingobacteriales</taxon>
        <taxon>Sphingobacteriaceae</taxon>
        <taxon>Mucilaginibacter</taxon>
    </lineage>
</organism>
<feature type="transmembrane region" description="Helical" evidence="5">
    <location>
        <begin position="6"/>
        <end position="24"/>
    </location>
</feature>
<dbReference type="InterPro" id="IPR006143">
    <property type="entry name" value="RND_pump_MFP"/>
</dbReference>
<dbReference type="Gene3D" id="2.40.50.100">
    <property type="match status" value="1"/>
</dbReference>
<keyword evidence="5" id="KW-0812">Transmembrane</keyword>
<sequence>MKTRYIVYIIIAAVIGFLVYNKFFSESAKKRAAMSAKGPGGPGAGGPGAGGPGGAGGRGGKGGGPGGPGGGRRGGPVAVTVMIVKDTTISNNIDVTGTIDANESVNLISEVSGRITGIYFNEGSHVNKGQLLVKVNDQDLVASLKQSQYQIQLAKQNESRNKQLLQKEAISQVEYETSLTSLNTLNAQADMIKAQIAKTELRAPFSGTIGLRSVSPGGYLSPNTPIATLVNMDPAKITFSVPEKYLGYIKTGSKISFEVASSREDFKASVYAIEPSINVSSRTITVRAKAPNSKGLLKAGSFAKINLSLDQIPKTIMLPTEAVTPDIKGSKVFIYENGVAVPRSVSTDLRTATKIQITDGLKPGDSVVVSAIMQMRPKAQLKLIRTIN</sequence>
<dbReference type="Pfam" id="PF25917">
    <property type="entry name" value="BSH_RND"/>
    <property type="match status" value="1"/>
</dbReference>
<evidence type="ECO:0000256" key="1">
    <source>
        <dbReference type="ARBA" id="ARBA00004196"/>
    </source>
</evidence>
<feature type="domain" description="Multidrug resistance protein MdtA-like barrel-sandwich hybrid" evidence="6">
    <location>
        <begin position="104"/>
        <end position="228"/>
    </location>
</feature>
<comment type="caution">
    <text evidence="9">The sequence shown here is derived from an EMBL/GenBank/DDBJ whole genome shotgun (WGS) entry which is preliminary data.</text>
</comment>
<dbReference type="PANTHER" id="PTHR30469">
    <property type="entry name" value="MULTIDRUG RESISTANCE PROTEIN MDTA"/>
    <property type="match status" value="1"/>
</dbReference>
<comment type="subcellular location">
    <subcellularLocation>
        <location evidence="1">Cell envelope</location>
    </subcellularLocation>
</comment>
<dbReference type="Gene3D" id="2.40.30.170">
    <property type="match status" value="1"/>
</dbReference>
<dbReference type="GO" id="GO:1990281">
    <property type="term" value="C:efflux pump complex"/>
    <property type="evidence" value="ECO:0007669"/>
    <property type="project" value="TreeGrafter"/>
</dbReference>
<evidence type="ECO:0000256" key="3">
    <source>
        <dbReference type="ARBA" id="ARBA00022448"/>
    </source>
</evidence>
<dbReference type="RefSeq" id="WP_100342451.1">
    <property type="nucleotide sequence ID" value="NZ_PGFJ01000002.1"/>
</dbReference>
<protein>
    <submittedName>
        <fullName evidence="9">Membrane fusion protein (Multidrug efflux system)</fullName>
    </submittedName>
</protein>
<dbReference type="SUPFAM" id="SSF111369">
    <property type="entry name" value="HlyD-like secretion proteins"/>
    <property type="match status" value="1"/>
</dbReference>
<evidence type="ECO:0000313" key="9">
    <source>
        <dbReference type="EMBL" id="PJJ80159.1"/>
    </source>
</evidence>
<evidence type="ECO:0000256" key="5">
    <source>
        <dbReference type="SAM" id="Phobius"/>
    </source>
</evidence>
<evidence type="ECO:0000256" key="2">
    <source>
        <dbReference type="ARBA" id="ARBA00009477"/>
    </source>
</evidence>
<dbReference type="Gene3D" id="1.10.287.470">
    <property type="entry name" value="Helix hairpin bin"/>
    <property type="match status" value="1"/>
</dbReference>
<keyword evidence="3" id="KW-0813">Transport</keyword>
<evidence type="ECO:0000256" key="4">
    <source>
        <dbReference type="SAM" id="MobiDB-lite"/>
    </source>
</evidence>
<proteinExistence type="inferred from homology"/>
<dbReference type="Gene3D" id="2.40.420.20">
    <property type="match status" value="1"/>
</dbReference>
<dbReference type="InterPro" id="IPR058627">
    <property type="entry name" value="MdtA-like_C"/>
</dbReference>
<evidence type="ECO:0000259" key="7">
    <source>
        <dbReference type="Pfam" id="PF25954"/>
    </source>
</evidence>
<dbReference type="InterPro" id="IPR058792">
    <property type="entry name" value="Beta-barrel_RND_2"/>
</dbReference>
<feature type="domain" description="Multidrug resistance protein MdtA-like C-terminal permuted SH3" evidence="8">
    <location>
        <begin position="316"/>
        <end position="372"/>
    </location>
</feature>
<dbReference type="EMBL" id="PGFJ01000002">
    <property type="protein sequence ID" value="PJJ80159.1"/>
    <property type="molecule type" value="Genomic_DNA"/>
</dbReference>
<keyword evidence="5" id="KW-1133">Transmembrane helix</keyword>
<dbReference type="InterPro" id="IPR058625">
    <property type="entry name" value="MdtA-like_BSH"/>
</dbReference>
<name>A0A2H9VP77_9SPHI</name>
<dbReference type="NCBIfam" id="TIGR01730">
    <property type="entry name" value="RND_mfp"/>
    <property type="match status" value="1"/>
</dbReference>
<dbReference type="PANTHER" id="PTHR30469:SF36">
    <property type="entry name" value="BLL3903 PROTEIN"/>
    <property type="match status" value="1"/>
</dbReference>
<dbReference type="Pfam" id="PF25954">
    <property type="entry name" value="Beta-barrel_RND_2"/>
    <property type="match status" value="1"/>
</dbReference>
<dbReference type="Proteomes" id="UP000242687">
    <property type="component" value="Unassembled WGS sequence"/>
</dbReference>
<reference evidence="9 10" key="1">
    <citation type="submission" date="2017-11" db="EMBL/GenBank/DDBJ databases">
        <title>Genomic Encyclopedia of Archaeal and Bacterial Type Strains, Phase II (KMG-II): From Individual Species to Whole Genera.</title>
        <authorList>
            <person name="Goeker M."/>
        </authorList>
    </citation>
    <scope>NUCLEOTIDE SEQUENCE [LARGE SCALE GENOMIC DNA]</scope>
    <source>
        <strain evidence="9 10">DSM 28175</strain>
    </source>
</reference>